<evidence type="ECO:0000313" key="1">
    <source>
        <dbReference type="EMBL" id="KAE8754327.1"/>
    </source>
</evidence>
<accession>A0A6N6W0Z7</accession>
<organism evidence="1 2">
    <name type="scientific">Paraburkholderia madseniana</name>
    <dbReference type="NCBI Taxonomy" id="2599607"/>
    <lineage>
        <taxon>Bacteria</taxon>
        <taxon>Pseudomonadati</taxon>
        <taxon>Pseudomonadota</taxon>
        <taxon>Betaproteobacteria</taxon>
        <taxon>Burkholderiales</taxon>
        <taxon>Burkholderiaceae</taxon>
        <taxon>Paraburkholderia</taxon>
    </lineage>
</organism>
<dbReference type="Proteomes" id="UP000463700">
    <property type="component" value="Unassembled WGS sequence"/>
</dbReference>
<gene>
    <name evidence="1" type="ORF">FSO04_40255</name>
</gene>
<dbReference type="AlphaFoldDB" id="A0A6N6W0Z7"/>
<reference evidence="1 2" key="1">
    <citation type="journal article" date="2020" name="Int. J. Syst. Evol. Microbiol.">
        <title>Paraburkholderia madseniana sp. nov., a phenolic acid-degrading bacterium isolated from acidic forest soil.</title>
        <authorList>
            <person name="Wilhelm R.C."/>
            <person name="Murphy S.J.L."/>
            <person name="Feriancek N.M."/>
            <person name="Karasz D.C."/>
            <person name="DeRito C.M."/>
            <person name="Newman J.D."/>
            <person name="Buckley D.H."/>
        </authorList>
    </citation>
    <scope>NUCLEOTIDE SEQUENCE [LARGE SCALE GENOMIC DNA]</scope>
    <source>
        <strain evidence="1 2">RP11</strain>
    </source>
</reference>
<sequence length="244" mass="26496">MSRWSARRARGPHLRFPCRHSTKRKPTCPQCHAHDYEHSSYRSEKPVKAILICAALAAASLTGCAGLNADVHTANPSAVLQGERTYTIARMPSQDVSADHPQFETMLRDELAKNGFTDSAGKSAHYLLSIAYDTRPAAIGVGAKDCAPGVCERSPEPPFSLFGGRAYQHALTLRFFEQSSGQEVYKVSAASSDRDADPLHAMPVLVKSALAKFPFDAPPDWRVKLRTDQAGGVPDVVSVKPVQP</sequence>
<dbReference type="EMBL" id="VOSW01000133">
    <property type="protein sequence ID" value="KAE8754327.1"/>
    <property type="molecule type" value="Genomic_DNA"/>
</dbReference>
<dbReference type="OrthoDB" id="9026125at2"/>
<proteinExistence type="predicted"/>
<comment type="caution">
    <text evidence="1">The sequence shown here is derived from an EMBL/GenBank/DDBJ whole genome shotgun (WGS) entry which is preliminary data.</text>
</comment>
<name>A0A6N6W0Z7_9BURK</name>
<protein>
    <submittedName>
        <fullName evidence="1">DUF4136 domain-containing protein</fullName>
    </submittedName>
</protein>
<evidence type="ECO:0000313" key="2">
    <source>
        <dbReference type="Proteomes" id="UP000463700"/>
    </source>
</evidence>